<reference evidence="2" key="5">
    <citation type="journal article" date="2021" name="G3 (Bethesda)">
        <title>Aegilops tauschii genome assembly Aet v5.0 features greater sequence contiguity and improved annotation.</title>
        <authorList>
            <person name="Wang L."/>
            <person name="Zhu T."/>
            <person name="Rodriguez J.C."/>
            <person name="Deal K.R."/>
            <person name="Dubcovsky J."/>
            <person name="McGuire P.E."/>
            <person name="Lux T."/>
            <person name="Spannagl M."/>
            <person name="Mayer K.F.X."/>
            <person name="Baldrich P."/>
            <person name="Meyers B.C."/>
            <person name="Huo N."/>
            <person name="Gu Y.Q."/>
            <person name="Zhou H."/>
            <person name="Devos K.M."/>
            <person name="Bennetzen J.L."/>
            <person name="Unver T."/>
            <person name="Budak H."/>
            <person name="Gulick P.J."/>
            <person name="Galiba G."/>
            <person name="Kalapos B."/>
            <person name="Nelson D.R."/>
            <person name="Li P."/>
            <person name="You F.M."/>
            <person name="Luo M.C."/>
            <person name="Dvorak J."/>
        </authorList>
    </citation>
    <scope>NUCLEOTIDE SEQUENCE [LARGE SCALE GENOMIC DNA]</scope>
    <source>
        <strain evidence="2">cv. AL8/78</strain>
    </source>
</reference>
<keyword evidence="3" id="KW-1185">Reference proteome</keyword>
<protein>
    <submittedName>
        <fullName evidence="2">Uncharacterized protein</fullName>
    </submittedName>
</protein>
<dbReference type="AlphaFoldDB" id="A0A453L1D8"/>
<dbReference type="EnsemblPlants" id="AET5Gv20594500.1">
    <property type="protein sequence ID" value="AET5Gv20594500.1"/>
    <property type="gene ID" value="AET5Gv20594500"/>
</dbReference>
<sequence>MTEIAMVIITDTGSVILIVLKTGIEEDHLGDEAGQGRLITQSGDECRTSDVPGCLV</sequence>
<name>A0A453L1D8_AEGTS</name>
<feature type="region of interest" description="Disordered" evidence="1">
    <location>
        <begin position="35"/>
        <end position="56"/>
    </location>
</feature>
<dbReference type="Gramene" id="AET5Gv20594500.1">
    <property type="protein sequence ID" value="AET5Gv20594500.1"/>
    <property type="gene ID" value="AET5Gv20594500"/>
</dbReference>
<reference evidence="2" key="4">
    <citation type="submission" date="2019-03" db="UniProtKB">
        <authorList>
            <consortium name="EnsemblPlants"/>
        </authorList>
    </citation>
    <scope>IDENTIFICATION</scope>
</reference>
<dbReference type="Proteomes" id="UP000015105">
    <property type="component" value="Chromosome 5D"/>
</dbReference>
<proteinExistence type="predicted"/>
<accession>A0A453L1D8</accession>
<evidence type="ECO:0000256" key="1">
    <source>
        <dbReference type="SAM" id="MobiDB-lite"/>
    </source>
</evidence>
<reference evidence="3" key="2">
    <citation type="journal article" date="2017" name="Nat. Plants">
        <title>The Aegilops tauschii genome reveals multiple impacts of transposons.</title>
        <authorList>
            <person name="Zhao G."/>
            <person name="Zou C."/>
            <person name="Li K."/>
            <person name="Wang K."/>
            <person name="Li T."/>
            <person name="Gao L."/>
            <person name="Zhang X."/>
            <person name="Wang H."/>
            <person name="Yang Z."/>
            <person name="Liu X."/>
            <person name="Jiang W."/>
            <person name="Mao L."/>
            <person name="Kong X."/>
            <person name="Jiao Y."/>
            <person name="Jia J."/>
        </authorList>
    </citation>
    <scope>NUCLEOTIDE SEQUENCE [LARGE SCALE GENOMIC DNA]</scope>
    <source>
        <strain evidence="3">cv. AL8/78</strain>
    </source>
</reference>
<organism evidence="2 3">
    <name type="scientific">Aegilops tauschii subsp. strangulata</name>
    <name type="common">Goatgrass</name>
    <dbReference type="NCBI Taxonomy" id="200361"/>
    <lineage>
        <taxon>Eukaryota</taxon>
        <taxon>Viridiplantae</taxon>
        <taxon>Streptophyta</taxon>
        <taxon>Embryophyta</taxon>
        <taxon>Tracheophyta</taxon>
        <taxon>Spermatophyta</taxon>
        <taxon>Magnoliopsida</taxon>
        <taxon>Liliopsida</taxon>
        <taxon>Poales</taxon>
        <taxon>Poaceae</taxon>
        <taxon>BOP clade</taxon>
        <taxon>Pooideae</taxon>
        <taxon>Triticodae</taxon>
        <taxon>Triticeae</taxon>
        <taxon>Triticinae</taxon>
        <taxon>Aegilops</taxon>
    </lineage>
</organism>
<reference evidence="2" key="3">
    <citation type="journal article" date="2017" name="Nature">
        <title>Genome sequence of the progenitor of the wheat D genome Aegilops tauschii.</title>
        <authorList>
            <person name="Luo M.C."/>
            <person name="Gu Y.Q."/>
            <person name="Puiu D."/>
            <person name="Wang H."/>
            <person name="Twardziok S.O."/>
            <person name="Deal K.R."/>
            <person name="Huo N."/>
            <person name="Zhu T."/>
            <person name="Wang L."/>
            <person name="Wang Y."/>
            <person name="McGuire P.E."/>
            <person name="Liu S."/>
            <person name="Long H."/>
            <person name="Ramasamy R.K."/>
            <person name="Rodriguez J.C."/>
            <person name="Van S.L."/>
            <person name="Yuan L."/>
            <person name="Wang Z."/>
            <person name="Xia Z."/>
            <person name="Xiao L."/>
            <person name="Anderson O.D."/>
            <person name="Ouyang S."/>
            <person name="Liang Y."/>
            <person name="Zimin A.V."/>
            <person name="Pertea G."/>
            <person name="Qi P."/>
            <person name="Bennetzen J.L."/>
            <person name="Dai X."/>
            <person name="Dawson M.W."/>
            <person name="Muller H.G."/>
            <person name="Kugler K."/>
            <person name="Rivarola-Duarte L."/>
            <person name="Spannagl M."/>
            <person name="Mayer K.F.X."/>
            <person name="Lu F.H."/>
            <person name="Bevan M.W."/>
            <person name="Leroy P."/>
            <person name="Li P."/>
            <person name="You F.M."/>
            <person name="Sun Q."/>
            <person name="Liu Z."/>
            <person name="Lyons E."/>
            <person name="Wicker T."/>
            <person name="Salzberg S.L."/>
            <person name="Devos K.M."/>
            <person name="Dvorak J."/>
        </authorList>
    </citation>
    <scope>NUCLEOTIDE SEQUENCE [LARGE SCALE GENOMIC DNA]</scope>
    <source>
        <strain evidence="2">cv. AL8/78</strain>
    </source>
</reference>
<evidence type="ECO:0000313" key="3">
    <source>
        <dbReference type="Proteomes" id="UP000015105"/>
    </source>
</evidence>
<evidence type="ECO:0000313" key="2">
    <source>
        <dbReference type="EnsemblPlants" id="AET5Gv20594500.1"/>
    </source>
</evidence>
<reference evidence="3" key="1">
    <citation type="journal article" date="2014" name="Science">
        <title>Ancient hybridizations among the ancestral genomes of bread wheat.</title>
        <authorList>
            <consortium name="International Wheat Genome Sequencing Consortium,"/>
            <person name="Marcussen T."/>
            <person name="Sandve S.R."/>
            <person name="Heier L."/>
            <person name="Spannagl M."/>
            <person name="Pfeifer M."/>
            <person name="Jakobsen K.S."/>
            <person name="Wulff B.B."/>
            <person name="Steuernagel B."/>
            <person name="Mayer K.F."/>
            <person name="Olsen O.A."/>
        </authorList>
    </citation>
    <scope>NUCLEOTIDE SEQUENCE [LARGE SCALE GENOMIC DNA]</scope>
    <source>
        <strain evidence="3">cv. AL8/78</strain>
    </source>
</reference>